<keyword evidence="2" id="KW-1133">Transmembrane helix</keyword>
<evidence type="ECO:0000313" key="3">
    <source>
        <dbReference type="EMBL" id="GAA0956249.1"/>
    </source>
</evidence>
<dbReference type="Proteomes" id="UP001500665">
    <property type="component" value="Unassembled WGS sequence"/>
</dbReference>
<evidence type="ECO:0000313" key="4">
    <source>
        <dbReference type="Proteomes" id="UP001500665"/>
    </source>
</evidence>
<sequence length="103" mass="11591">MHDLLSQDEGIALLVGAVIFLFIGPTTIVLFRGGDGLGHFALLNSLAFIMPVTLLVLWPAAFIWPKRWEPESDKPRPRPPRQPLPLDEMPGGVRLIRSRRLRD</sequence>
<reference evidence="3 4" key="1">
    <citation type="journal article" date="2019" name="Int. J. Syst. Evol. Microbiol.">
        <title>The Global Catalogue of Microorganisms (GCM) 10K type strain sequencing project: providing services to taxonomists for standard genome sequencing and annotation.</title>
        <authorList>
            <consortium name="The Broad Institute Genomics Platform"/>
            <consortium name="The Broad Institute Genome Sequencing Center for Infectious Disease"/>
            <person name="Wu L."/>
            <person name="Ma J."/>
        </authorList>
    </citation>
    <scope>NUCLEOTIDE SEQUENCE [LARGE SCALE GENOMIC DNA]</scope>
    <source>
        <strain evidence="3 4">JCM 10696</strain>
    </source>
</reference>
<keyword evidence="2" id="KW-0472">Membrane</keyword>
<evidence type="ECO:0000256" key="2">
    <source>
        <dbReference type="SAM" id="Phobius"/>
    </source>
</evidence>
<evidence type="ECO:0000256" key="1">
    <source>
        <dbReference type="SAM" id="MobiDB-lite"/>
    </source>
</evidence>
<name>A0ABN1RFQ4_9ACTN</name>
<protein>
    <submittedName>
        <fullName evidence="3">Uncharacterized protein</fullName>
    </submittedName>
</protein>
<keyword evidence="2" id="KW-0812">Transmembrane</keyword>
<gene>
    <name evidence="3" type="ORF">GCM10009550_42060</name>
</gene>
<accession>A0ABN1RFQ4</accession>
<comment type="caution">
    <text evidence="3">The sequence shown here is derived from an EMBL/GenBank/DDBJ whole genome shotgun (WGS) entry which is preliminary data.</text>
</comment>
<proteinExistence type="predicted"/>
<dbReference type="RefSeq" id="WP_344242584.1">
    <property type="nucleotide sequence ID" value="NZ_BAAAHH010000017.1"/>
</dbReference>
<feature type="transmembrane region" description="Helical" evidence="2">
    <location>
        <begin position="37"/>
        <end position="64"/>
    </location>
</feature>
<feature type="region of interest" description="Disordered" evidence="1">
    <location>
        <begin position="68"/>
        <end position="103"/>
    </location>
</feature>
<dbReference type="EMBL" id="BAAAHH010000017">
    <property type="protein sequence ID" value="GAA0956249.1"/>
    <property type="molecule type" value="Genomic_DNA"/>
</dbReference>
<organism evidence="3 4">
    <name type="scientific">Actinocorallia libanotica</name>
    <dbReference type="NCBI Taxonomy" id="46162"/>
    <lineage>
        <taxon>Bacteria</taxon>
        <taxon>Bacillati</taxon>
        <taxon>Actinomycetota</taxon>
        <taxon>Actinomycetes</taxon>
        <taxon>Streptosporangiales</taxon>
        <taxon>Thermomonosporaceae</taxon>
        <taxon>Actinocorallia</taxon>
    </lineage>
</organism>
<feature type="transmembrane region" description="Helical" evidence="2">
    <location>
        <begin position="12"/>
        <end position="31"/>
    </location>
</feature>
<keyword evidence="4" id="KW-1185">Reference proteome</keyword>